<feature type="transmembrane region" description="Helical" evidence="1">
    <location>
        <begin position="48"/>
        <end position="68"/>
    </location>
</feature>
<keyword evidence="3" id="KW-1185">Reference proteome</keyword>
<evidence type="ECO:0000313" key="3">
    <source>
        <dbReference type="Proteomes" id="UP001428817"/>
    </source>
</evidence>
<reference evidence="3" key="1">
    <citation type="journal article" date="2019" name="Int. J. Syst. Evol. Microbiol.">
        <title>The Global Catalogue of Microorganisms (GCM) 10K type strain sequencing project: providing services to taxonomists for standard genome sequencing and annotation.</title>
        <authorList>
            <consortium name="The Broad Institute Genomics Platform"/>
            <consortium name="The Broad Institute Genome Sequencing Center for Infectious Disease"/>
            <person name="Wu L."/>
            <person name="Ma J."/>
        </authorList>
    </citation>
    <scope>NUCLEOTIDE SEQUENCE [LARGE SCALE GENOMIC DNA]</scope>
    <source>
        <strain evidence="3">JCM 18303</strain>
    </source>
</reference>
<dbReference type="RefSeq" id="WP_185064964.1">
    <property type="nucleotide sequence ID" value="NZ_BAABJP010000031.1"/>
</dbReference>
<organism evidence="2 3">
    <name type="scientific">Pseudonocardia eucalypti</name>
    <dbReference type="NCBI Taxonomy" id="648755"/>
    <lineage>
        <taxon>Bacteria</taxon>
        <taxon>Bacillati</taxon>
        <taxon>Actinomycetota</taxon>
        <taxon>Actinomycetes</taxon>
        <taxon>Pseudonocardiales</taxon>
        <taxon>Pseudonocardiaceae</taxon>
        <taxon>Pseudonocardia</taxon>
    </lineage>
</organism>
<keyword evidence="1" id="KW-0812">Transmembrane</keyword>
<evidence type="ECO:0000256" key="1">
    <source>
        <dbReference type="SAM" id="Phobius"/>
    </source>
</evidence>
<feature type="transmembrane region" description="Helical" evidence="1">
    <location>
        <begin position="118"/>
        <end position="138"/>
    </location>
</feature>
<name>A0ABP9QQ43_9PSEU</name>
<feature type="transmembrane region" description="Helical" evidence="1">
    <location>
        <begin position="252"/>
        <end position="272"/>
    </location>
</feature>
<dbReference type="Proteomes" id="UP001428817">
    <property type="component" value="Unassembled WGS sequence"/>
</dbReference>
<sequence length="314" mass="33132">MSESLFADWHRPMLVLAGLMAGAAALCLVGLAVDDRVLLGAPIWLKPFKFAVSMALYSAAWAWLYALLNRPRRAAYWLSNGVVACMAIEYVVIVGQVVRGRPSHFNRSTPLDSALWDVMAFTIVALWLGTLALTVSALRAPVADRPSRWAIRLGTPIALVGLALAGLMTGLPSQTRPKTIDGFHVQGAHGVGVLDGGPGMPITGWSTTGGDLRIPHFVGMHALQALPLLAMLLGALATRYPRLRPESVRARLVIVAAGGYAGLLALVTWQALRGQPLIRPDGPTLLALAVLTGAVAAGGVLAMRAPRSAVEVPA</sequence>
<dbReference type="EMBL" id="BAABJP010000031">
    <property type="protein sequence ID" value="GAA5165743.1"/>
    <property type="molecule type" value="Genomic_DNA"/>
</dbReference>
<protein>
    <submittedName>
        <fullName evidence="2">Uncharacterized protein</fullName>
    </submittedName>
</protein>
<accession>A0ABP9QQ43</accession>
<evidence type="ECO:0000313" key="2">
    <source>
        <dbReference type="EMBL" id="GAA5165743.1"/>
    </source>
</evidence>
<feature type="transmembrane region" description="Helical" evidence="1">
    <location>
        <begin position="150"/>
        <end position="171"/>
    </location>
</feature>
<comment type="caution">
    <text evidence="2">The sequence shown here is derived from an EMBL/GenBank/DDBJ whole genome shotgun (WGS) entry which is preliminary data.</text>
</comment>
<feature type="transmembrane region" description="Helical" evidence="1">
    <location>
        <begin position="75"/>
        <end position="98"/>
    </location>
</feature>
<feature type="transmembrane region" description="Helical" evidence="1">
    <location>
        <begin position="284"/>
        <end position="303"/>
    </location>
</feature>
<gene>
    <name evidence="2" type="ORF">GCM10023321_56150</name>
</gene>
<proteinExistence type="predicted"/>
<feature type="transmembrane region" description="Helical" evidence="1">
    <location>
        <begin position="222"/>
        <end position="240"/>
    </location>
</feature>
<keyword evidence="1" id="KW-0472">Membrane</keyword>
<keyword evidence="1" id="KW-1133">Transmembrane helix</keyword>